<name>A0ABV2HGG9_9HYPH</name>
<evidence type="ECO:0000256" key="4">
    <source>
        <dbReference type="ARBA" id="ARBA00022842"/>
    </source>
</evidence>
<dbReference type="EMBL" id="JBEPLI010000004">
    <property type="protein sequence ID" value="MET3589625.1"/>
    <property type="molecule type" value="Genomic_DNA"/>
</dbReference>
<dbReference type="PROSITE" id="PS00630">
    <property type="entry name" value="IMP_2"/>
    <property type="match status" value="1"/>
</dbReference>
<dbReference type="Proteomes" id="UP001549086">
    <property type="component" value="Unassembled WGS sequence"/>
</dbReference>
<dbReference type="Gene3D" id="3.40.190.80">
    <property type="match status" value="1"/>
</dbReference>
<comment type="similarity">
    <text evidence="1">Belongs to the inositol monophosphatase superfamily.</text>
</comment>
<dbReference type="SUPFAM" id="SSF56655">
    <property type="entry name" value="Carbohydrate phosphatase"/>
    <property type="match status" value="1"/>
</dbReference>
<sequence>MQENNTHHSSDLNLLLDVCREAGNLAMGYFGGALDVWMKEGNSPVSEADFAVDRFLKEKLLDARPDYGWISEETKDDRDQKVYKRYFLVDPIDGTRGFLSGSTYWCISVAIIEDKRPVVGVIQCPVQGDVYAAVTGKRAMLNGVKIPLLASQINKKYKVSIDKSLAQKLPNDFCSQVHFYRYIPSLAYRIALVAQNEIDIVLVRPNCHAWDIAAADLILQECGGCLRSLDAPIISYGEEPYQYGLLIAGKNNCCQDMIDVVRQIKSV</sequence>
<evidence type="ECO:0000256" key="2">
    <source>
        <dbReference type="ARBA" id="ARBA00022723"/>
    </source>
</evidence>
<gene>
    <name evidence="5" type="ORF">ABID23_000709</name>
</gene>
<dbReference type="InterPro" id="IPR000760">
    <property type="entry name" value="Inositol_monophosphatase-like"/>
</dbReference>
<dbReference type="PANTHER" id="PTHR20854">
    <property type="entry name" value="INOSITOL MONOPHOSPHATASE"/>
    <property type="match status" value="1"/>
</dbReference>
<keyword evidence="4" id="KW-0460">Magnesium</keyword>
<dbReference type="Pfam" id="PF00459">
    <property type="entry name" value="Inositol_P"/>
    <property type="match status" value="1"/>
</dbReference>
<evidence type="ECO:0000256" key="3">
    <source>
        <dbReference type="ARBA" id="ARBA00022801"/>
    </source>
</evidence>
<keyword evidence="3 5" id="KW-0378">Hydrolase</keyword>
<dbReference type="InterPro" id="IPR020583">
    <property type="entry name" value="Inositol_monoP_metal-BS"/>
</dbReference>
<dbReference type="PROSITE" id="PS00629">
    <property type="entry name" value="IMP_1"/>
    <property type="match status" value="1"/>
</dbReference>
<keyword evidence="6" id="KW-1185">Reference proteome</keyword>
<accession>A0ABV2HGG9</accession>
<protein>
    <submittedName>
        <fullName evidence="5">Myo-inositol-1(Or 4)-monophosphatase</fullName>
        <ecNumber evidence="5">3.1.3.25</ecNumber>
    </submittedName>
</protein>
<evidence type="ECO:0000256" key="1">
    <source>
        <dbReference type="ARBA" id="ARBA00009759"/>
    </source>
</evidence>
<keyword evidence="2" id="KW-0479">Metal-binding</keyword>
<dbReference type="GO" id="GO:0052834">
    <property type="term" value="F:inositol monophosphate phosphatase activity"/>
    <property type="evidence" value="ECO:0007669"/>
    <property type="project" value="UniProtKB-EC"/>
</dbReference>
<dbReference type="PRINTS" id="PR00377">
    <property type="entry name" value="IMPHPHTASES"/>
</dbReference>
<organism evidence="5 6">
    <name type="scientific">Bartonella silvatica</name>
    <dbReference type="NCBI Taxonomy" id="357760"/>
    <lineage>
        <taxon>Bacteria</taxon>
        <taxon>Pseudomonadati</taxon>
        <taxon>Pseudomonadota</taxon>
        <taxon>Alphaproteobacteria</taxon>
        <taxon>Hyphomicrobiales</taxon>
        <taxon>Bartonellaceae</taxon>
        <taxon>Bartonella</taxon>
    </lineage>
</organism>
<dbReference type="RefSeq" id="WP_354189320.1">
    <property type="nucleotide sequence ID" value="NZ_JBEPLI010000004.1"/>
</dbReference>
<dbReference type="Gene3D" id="3.30.540.10">
    <property type="entry name" value="Fructose-1,6-Bisphosphatase, subunit A, domain 1"/>
    <property type="match status" value="1"/>
</dbReference>
<dbReference type="PANTHER" id="PTHR20854:SF4">
    <property type="entry name" value="INOSITOL-1-MONOPHOSPHATASE-RELATED"/>
    <property type="match status" value="1"/>
</dbReference>
<comment type="caution">
    <text evidence="5">The sequence shown here is derived from an EMBL/GenBank/DDBJ whole genome shotgun (WGS) entry which is preliminary data.</text>
</comment>
<dbReference type="CDD" id="cd01638">
    <property type="entry name" value="CysQ"/>
    <property type="match status" value="1"/>
</dbReference>
<evidence type="ECO:0000313" key="6">
    <source>
        <dbReference type="Proteomes" id="UP001549086"/>
    </source>
</evidence>
<dbReference type="EC" id="3.1.3.25" evidence="5"/>
<reference evidence="5 6" key="1">
    <citation type="submission" date="2024-06" db="EMBL/GenBank/DDBJ databases">
        <title>Genomic Encyclopedia of Type Strains, Phase IV (KMG-IV): sequencing the most valuable type-strain genomes for metagenomic binning, comparative biology and taxonomic classification.</title>
        <authorList>
            <person name="Goeker M."/>
        </authorList>
    </citation>
    <scope>NUCLEOTIDE SEQUENCE [LARGE SCALE GENOMIC DNA]</scope>
    <source>
        <strain evidence="5 6">DSM 23649</strain>
    </source>
</reference>
<dbReference type="InterPro" id="IPR020550">
    <property type="entry name" value="Inositol_monophosphatase_CS"/>
</dbReference>
<proteinExistence type="inferred from homology"/>
<evidence type="ECO:0000313" key="5">
    <source>
        <dbReference type="EMBL" id="MET3589625.1"/>
    </source>
</evidence>